<proteinExistence type="predicted"/>
<name>A0A0C9MTV5_SPHPI</name>
<evidence type="ECO:0000313" key="1">
    <source>
        <dbReference type="EMBL" id="GAN14136.1"/>
    </source>
</evidence>
<dbReference type="EMBL" id="BBJS01000030">
    <property type="protein sequence ID" value="GAN14136.1"/>
    <property type="molecule type" value="Genomic_DNA"/>
</dbReference>
<protein>
    <submittedName>
        <fullName evidence="1">DNA, contig: SP630</fullName>
    </submittedName>
</protein>
<dbReference type="Proteomes" id="UP000032025">
    <property type="component" value="Unassembled WGS sequence"/>
</dbReference>
<dbReference type="GeneID" id="78528700"/>
<accession>A0A0C9MTV5</accession>
<keyword evidence="2" id="KW-1185">Reference proteome</keyword>
<organism evidence="1 2">
    <name type="scientific">Sphingomonas paucimobilis NBRC 13935</name>
    <dbReference type="NCBI Taxonomy" id="1219050"/>
    <lineage>
        <taxon>Bacteria</taxon>
        <taxon>Pseudomonadati</taxon>
        <taxon>Pseudomonadota</taxon>
        <taxon>Alphaproteobacteria</taxon>
        <taxon>Sphingomonadales</taxon>
        <taxon>Sphingomonadaceae</taxon>
        <taxon>Sphingomonas</taxon>
    </lineage>
</organism>
<gene>
    <name evidence="1" type="ORF">SP6_30_02770</name>
</gene>
<reference evidence="1 2" key="1">
    <citation type="submission" date="2014-08" db="EMBL/GenBank/DDBJ databases">
        <title>Whole genome shotgun sequence of Sphingomonas paucimobilis NBRC 13935.</title>
        <authorList>
            <person name="Hosoyama A."/>
            <person name="Hashimoto M."/>
            <person name="Hosoyama Y."/>
            <person name="Noguchi M."/>
            <person name="Uohara A."/>
            <person name="Ohji S."/>
            <person name="Katano-Makiyama Y."/>
            <person name="Ichikawa N."/>
            <person name="Kimura A."/>
            <person name="Yamazoe A."/>
            <person name="Fujita N."/>
        </authorList>
    </citation>
    <scope>NUCLEOTIDE SEQUENCE [LARGE SCALE GENOMIC DNA]</scope>
    <source>
        <strain evidence="1 2">NBRC 13935</strain>
    </source>
</reference>
<comment type="caution">
    <text evidence="1">The sequence shown here is derived from an EMBL/GenBank/DDBJ whole genome shotgun (WGS) entry which is preliminary data.</text>
</comment>
<dbReference type="RefSeq" id="WP_042468969.1">
    <property type="nucleotide sequence ID" value="NZ_BBJS01000030.1"/>
</dbReference>
<sequence>MTLATDLQNLIADVSAAIAANKPMGRADLEIMRRNLSAIADDARRHDTAQTVAGLVLRDLFDGIENKAADLSRLAAHQRHRLTGDVARMVEGHA</sequence>
<evidence type="ECO:0000313" key="2">
    <source>
        <dbReference type="Proteomes" id="UP000032025"/>
    </source>
</evidence>
<dbReference type="AlphaFoldDB" id="A0A0C9MTV5"/>